<proteinExistence type="predicted"/>
<keyword evidence="3" id="KW-0998">Cell outer membrane</keyword>
<evidence type="ECO:0000313" key="6">
    <source>
        <dbReference type="EMBL" id="MCJ8210283.1"/>
    </source>
</evidence>
<dbReference type="SUPFAM" id="SSF56935">
    <property type="entry name" value="Porins"/>
    <property type="match status" value="1"/>
</dbReference>
<dbReference type="Proteomes" id="UP001139450">
    <property type="component" value="Unassembled WGS sequence"/>
</dbReference>
<keyword evidence="5" id="KW-0732">Signal</keyword>
<name>A0A9X1X612_9SPHI</name>
<comment type="subcellular location">
    <subcellularLocation>
        <location evidence="1">Cell outer membrane</location>
    </subcellularLocation>
</comment>
<reference evidence="6" key="1">
    <citation type="submission" date="2022-04" db="EMBL/GenBank/DDBJ databases">
        <title>Mucilaginibacter sp. RS28 isolated from freshwater.</title>
        <authorList>
            <person name="Ko S.-R."/>
        </authorList>
    </citation>
    <scope>NUCLEOTIDE SEQUENCE</scope>
    <source>
        <strain evidence="6">RS28</strain>
    </source>
</reference>
<evidence type="ECO:0000256" key="5">
    <source>
        <dbReference type="SAM" id="SignalP"/>
    </source>
</evidence>
<sequence length="623" mass="69240">MKFNYIFSVLALGSVVYLSPADAQTTKQQPKKTTTTAKKQATVKPAAVKQAAKPKTTAQKLGDLAAKSAAKDTTKKGGANTPANPNNTSTLSEEVVVTTNYKPVLADAVKIRRNPDLEDKTPFKAPLTYNLLDKRLEQNTNIKQLEAMKLPAERDSMLYNNYVKLGVGNLKSTFGEGYFSNGRDNALQVGAWVKHFGQSGSDAYKQNQSSQEVGVFGKAIGTDNTLSGRISYNRRNNYFYGYAPFTTTPVPDLNPAKQHFNTLSAEGELAKNYRDTDRVFDYALKAKGYLFSNAFKARENNVLLTGFINQTIRQFYAGLSGTVDLTSQKDVNYSLNNSLVRLNPYLKFQGDNYKIDAGVNFVSEFGMKSRLSLFPAAKLELSLIPKYIRFFAEVKGDVNKTSIRSLTEDNPFLDQNIAIKNSVDKLDIAAGLKGTLAPGLGFKAAIYSNKVKDMPLFVSNFDAQNNNRFLVLYDNGTATINGFRGELDFKASETFDLFGKVDFRDYKMNSQLEAWNMPDFNLTAGTIINITDKLRLNGSLLIRGQAKDLPYNQSSVLSLNDQRNATPYIVKSFADVSAGASYQINRQFSVFIQANNLLNTNYRQWMFYRNYGFNIFGGLAVGF</sequence>
<dbReference type="EMBL" id="JALJEJ010000004">
    <property type="protein sequence ID" value="MCJ8210283.1"/>
    <property type="molecule type" value="Genomic_DNA"/>
</dbReference>
<evidence type="ECO:0000256" key="1">
    <source>
        <dbReference type="ARBA" id="ARBA00004442"/>
    </source>
</evidence>
<evidence type="ECO:0000256" key="3">
    <source>
        <dbReference type="ARBA" id="ARBA00023237"/>
    </source>
</evidence>
<comment type="caution">
    <text evidence="6">The sequence shown here is derived from an EMBL/GenBank/DDBJ whole genome shotgun (WGS) entry which is preliminary data.</text>
</comment>
<evidence type="ECO:0000256" key="4">
    <source>
        <dbReference type="SAM" id="MobiDB-lite"/>
    </source>
</evidence>
<feature type="region of interest" description="Disordered" evidence="4">
    <location>
        <begin position="22"/>
        <end position="91"/>
    </location>
</feature>
<dbReference type="RefSeq" id="WP_245130119.1">
    <property type="nucleotide sequence ID" value="NZ_JALJEJ010000004.1"/>
</dbReference>
<evidence type="ECO:0000313" key="7">
    <source>
        <dbReference type="Proteomes" id="UP001139450"/>
    </source>
</evidence>
<feature type="chain" id="PRO_5040784239" description="TonB dependent receptor" evidence="5">
    <location>
        <begin position="24"/>
        <end position="623"/>
    </location>
</feature>
<dbReference type="Gene3D" id="2.40.170.20">
    <property type="entry name" value="TonB-dependent receptor, beta-barrel domain"/>
    <property type="match status" value="1"/>
</dbReference>
<gene>
    <name evidence="6" type="ORF">MUY27_11240</name>
</gene>
<evidence type="ECO:0000256" key="2">
    <source>
        <dbReference type="ARBA" id="ARBA00023136"/>
    </source>
</evidence>
<evidence type="ECO:0008006" key="8">
    <source>
        <dbReference type="Google" id="ProtNLM"/>
    </source>
</evidence>
<dbReference type="GO" id="GO:0009279">
    <property type="term" value="C:cell outer membrane"/>
    <property type="evidence" value="ECO:0007669"/>
    <property type="project" value="UniProtKB-SubCell"/>
</dbReference>
<keyword evidence="7" id="KW-1185">Reference proteome</keyword>
<dbReference type="InterPro" id="IPR036942">
    <property type="entry name" value="Beta-barrel_TonB_sf"/>
</dbReference>
<organism evidence="6 7">
    <name type="scientific">Mucilaginibacter straminoryzae</name>
    <dbReference type="NCBI Taxonomy" id="2932774"/>
    <lineage>
        <taxon>Bacteria</taxon>
        <taxon>Pseudomonadati</taxon>
        <taxon>Bacteroidota</taxon>
        <taxon>Sphingobacteriia</taxon>
        <taxon>Sphingobacteriales</taxon>
        <taxon>Sphingobacteriaceae</taxon>
        <taxon>Mucilaginibacter</taxon>
    </lineage>
</organism>
<feature type="compositionally biased region" description="Low complexity" evidence="4">
    <location>
        <begin position="23"/>
        <end position="68"/>
    </location>
</feature>
<accession>A0A9X1X612</accession>
<keyword evidence="2" id="KW-0472">Membrane</keyword>
<dbReference type="AlphaFoldDB" id="A0A9X1X612"/>
<protein>
    <recommendedName>
        <fullName evidence="8">TonB dependent receptor</fullName>
    </recommendedName>
</protein>
<feature type="compositionally biased region" description="Low complexity" evidence="4">
    <location>
        <begin position="76"/>
        <end position="91"/>
    </location>
</feature>
<feature type="signal peptide" evidence="5">
    <location>
        <begin position="1"/>
        <end position="23"/>
    </location>
</feature>